<organism evidence="1 2">
    <name type="scientific">Haloarcula pellucida</name>
    <dbReference type="NCBI Taxonomy" id="1427151"/>
    <lineage>
        <taxon>Archaea</taxon>
        <taxon>Methanobacteriati</taxon>
        <taxon>Methanobacteriota</taxon>
        <taxon>Stenosarchaea group</taxon>
        <taxon>Halobacteria</taxon>
        <taxon>Halobacteriales</taxon>
        <taxon>Haloarculaceae</taxon>
        <taxon>Haloarcula</taxon>
    </lineage>
</organism>
<gene>
    <name evidence="1" type="ORF">GCM10009030_15290</name>
</gene>
<keyword evidence="2" id="KW-1185">Reference proteome</keyword>
<evidence type="ECO:0000313" key="1">
    <source>
        <dbReference type="EMBL" id="GGN91840.1"/>
    </source>
</evidence>
<accession>A0A830GKC3</accession>
<dbReference type="Pfam" id="PF19129">
    <property type="entry name" value="DUF5812"/>
    <property type="match status" value="1"/>
</dbReference>
<dbReference type="InterPro" id="IPR043850">
    <property type="entry name" value="DUF5812"/>
</dbReference>
<reference evidence="1" key="2">
    <citation type="submission" date="2020-09" db="EMBL/GenBank/DDBJ databases">
        <authorList>
            <person name="Sun Q."/>
            <person name="Ohkuma M."/>
        </authorList>
    </citation>
    <scope>NUCLEOTIDE SEQUENCE</scope>
    <source>
        <strain evidence="1">JCM 17820</strain>
    </source>
</reference>
<name>A0A830GKC3_9EURY</name>
<dbReference type="EMBL" id="BMOU01000002">
    <property type="protein sequence ID" value="GGN91840.1"/>
    <property type="molecule type" value="Genomic_DNA"/>
</dbReference>
<comment type="caution">
    <text evidence="1">The sequence shown here is derived from an EMBL/GenBank/DDBJ whole genome shotgun (WGS) entry which is preliminary data.</text>
</comment>
<protein>
    <submittedName>
        <fullName evidence="1">Uncharacterized protein</fullName>
    </submittedName>
</protein>
<dbReference type="Proteomes" id="UP000605784">
    <property type="component" value="Unassembled WGS sequence"/>
</dbReference>
<proteinExistence type="predicted"/>
<sequence>MRVETRKNADSVPLPMTTKEGTFLVTHADDESATLRDVADSQVLTLSENPGVDAGSVVDATVEPEPPMEVTYTVVELDAERTIPVERVEFEPTAQATDIAADQPVGDLTTRERAGEGEIHVLTVPEEDTEDAATEVVEDEATVSRAARLGVDRVEVRTAAGVVSVRYLPD</sequence>
<dbReference type="AlphaFoldDB" id="A0A830GKC3"/>
<reference evidence="1" key="1">
    <citation type="journal article" date="2014" name="Int. J. Syst. Evol. Microbiol.">
        <title>Complete genome sequence of Corynebacterium casei LMG S-19264T (=DSM 44701T), isolated from a smear-ripened cheese.</title>
        <authorList>
            <consortium name="US DOE Joint Genome Institute (JGI-PGF)"/>
            <person name="Walter F."/>
            <person name="Albersmeier A."/>
            <person name="Kalinowski J."/>
            <person name="Ruckert C."/>
        </authorList>
    </citation>
    <scope>NUCLEOTIDE SEQUENCE</scope>
    <source>
        <strain evidence="1">JCM 17820</strain>
    </source>
</reference>
<evidence type="ECO:0000313" key="2">
    <source>
        <dbReference type="Proteomes" id="UP000605784"/>
    </source>
</evidence>